<organism evidence="4">
    <name type="scientific">viral metagenome</name>
    <dbReference type="NCBI Taxonomy" id="1070528"/>
    <lineage>
        <taxon>unclassified sequences</taxon>
        <taxon>metagenomes</taxon>
        <taxon>organismal metagenomes</taxon>
    </lineage>
</organism>
<dbReference type="InterPro" id="IPR016135">
    <property type="entry name" value="UBQ-conjugating_enzyme/RWD"/>
</dbReference>
<dbReference type="AlphaFoldDB" id="A0A6C0EB72"/>
<accession>A0A6C0EB72</accession>
<dbReference type="InterPro" id="IPR023313">
    <property type="entry name" value="UBQ-conjugating_AS"/>
</dbReference>
<evidence type="ECO:0000256" key="1">
    <source>
        <dbReference type="ARBA" id="ARBA00022679"/>
    </source>
</evidence>
<dbReference type="EMBL" id="MN739773">
    <property type="protein sequence ID" value="QHT25643.1"/>
    <property type="molecule type" value="Genomic_DNA"/>
</dbReference>
<reference evidence="4" key="1">
    <citation type="journal article" date="2020" name="Nature">
        <title>Giant virus diversity and host interactions through global metagenomics.</title>
        <authorList>
            <person name="Schulz F."/>
            <person name="Roux S."/>
            <person name="Paez-Espino D."/>
            <person name="Jungbluth S."/>
            <person name="Walsh D.A."/>
            <person name="Denef V.J."/>
            <person name="McMahon K.D."/>
            <person name="Konstantinidis K.T."/>
            <person name="Eloe-Fadrosh E.A."/>
            <person name="Kyrpides N.C."/>
            <person name="Woyke T."/>
        </authorList>
    </citation>
    <scope>NUCLEOTIDE SEQUENCE</scope>
    <source>
        <strain evidence="4">GVMAG-M-3300023179-27</strain>
    </source>
</reference>
<keyword evidence="1" id="KW-0808">Transferase</keyword>
<sequence length="156" mass="17644">MAAIATKRFMKDVGVMKLEVGKGIIEKLDINENVFGDHKIILLGQKGTYYENGRFALKFNISKEYPFKPPNIIFETPIYHPNISKDGYICIDILKNNWNAGIDLLSTFNSILVLLQIPNPDDPLRPSIANIYKTDKKQYASEAKASVEKYSKSVCI</sequence>
<dbReference type="SMART" id="SM00212">
    <property type="entry name" value="UBCc"/>
    <property type="match status" value="1"/>
</dbReference>
<keyword evidence="2" id="KW-0833">Ubl conjugation pathway</keyword>
<name>A0A6C0EB72_9ZZZZ</name>
<dbReference type="PROSITE" id="PS50127">
    <property type="entry name" value="UBC_2"/>
    <property type="match status" value="1"/>
</dbReference>
<dbReference type="PANTHER" id="PTHR24068">
    <property type="entry name" value="UBIQUITIN-CONJUGATING ENZYME E2"/>
    <property type="match status" value="1"/>
</dbReference>
<proteinExistence type="predicted"/>
<dbReference type="PROSITE" id="PS00183">
    <property type="entry name" value="UBC_1"/>
    <property type="match status" value="1"/>
</dbReference>
<dbReference type="InterPro" id="IPR000608">
    <property type="entry name" value="UBC"/>
</dbReference>
<feature type="domain" description="UBC core" evidence="3">
    <location>
        <begin position="4"/>
        <end position="152"/>
    </location>
</feature>
<dbReference type="GO" id="GO:0016740">
    <property type="term" value="F:transferase activity"/>
    <property type="evidence" value="ECO:0007669"/>
    <property type="project" value="UniProtKB-KW"/>
</dbReference>
<dbReference type="Gene3D" id="3.10.110.10">
    <property type="entry name" value="Ubiquitin Conjugating Enzyme"/>
    <property type="match status" value="1"/>
</dbReference>
<evidence type="ECO:0000259" key="3">
    <source>
        <dbReference type="PROSITE" id="PS50127"/>
    </source>
</evidence>
<protein>
    <recommendedName>
        <fullName evidence="3">UBC core domain-containing protein</fullName>
    </recommendedName>
</protein>
<evidence type="ECO:0000256" key="2">
    <source>
        <dbReference type="ARBA" id="ARBA00022786"/>
    </source>
</evidence>
<dbReference type="Pfam" id="PF00179">
    <property type="entry name" value="UQ_con"/>
    <property type="match status" value="1"/>
</dbReference>
<dbReference type="SUPFAM" id="SSF54495">
    <property type="entry name" value="UBC-like"/>
    <property type="match status" value="1"/>
</dbReference>
<evidence type="ECO:0000313" key="4">
    <source>
        <dbReference type="EMBL" id="QHT25643.1"/>
    </source>
</evidence>